<dbReference type="KEGG" id="dpx:DAPPUDRAFT_322519"/>
<dbReference type="InterPro" id="IPR036388">
    <property type="entry name" value="WH-like_DNA-bd_sf"/>
</dbReference>
<gene>
    <name evidence="1" type="ORF">DAPPUDRAFT_322519</name>
</gene>
<keyword evidence="2" id="KW-1185">Reference proteome</keyword>
<organism evidence="1 2">
    <name type="scientific">Daphnia pulex</name>
    <name type="common">Water flea</name>
    <dbReference type="NCBI Taxonomy" id="6669"/>
    <lineage>
        <taxon>Eukaryota</taxon>
        <taxon>Metazoa</taxon>
        <taxon>Ecdysozoa</taxon>
        <taxon>Arthropoda</taxon>
        <taxon>Crustacea</taxon>
        <taxon>Branchiopoda</taxon>
        <taxon>Diplostraca</taxon>
        <taxon>Cladocera</taxon>
        <taxon>Anomopoda</taxon>
        <taxon>Daphniidae</taxon>
        <taxon>Daphnia</taxon>
    </lineage>
</organism>
<dbReference type="HOGENOM" id="CLU_1733341_0_0_1"/>
<dbReference type="Gene3D" id="1.10.10.10">
    <property type="entry name" value="Winged helix-like DNA-binding domain superfamily/Winged helix DNA-binding domain"/>
    <property type="match status" value="1"/>
</dbReference>
<accession>E9GW96</accession>
<name>E9GW96_DAPPU</name>
<dbReference type="EMBL" id="GL732570">
    <property type="protein sequence ID" value="EFX76073.1"/>
    <property type="molecule type" value="Genomic_DNA"/>
</dbReference>
<reference evidence="1 2" key="1">
    <citation type="journal article" date="2011" name="Science">
        <title>The ecoresponsive genome of Daphnia pulex.</title>
        <authorList>
            <person name="Colbourne J.K."/>
            <person name="Pfrender M.E."/>
            <person name="Gilbert D."/>
            <person name="Thomas W.K."/>
            <person name="Tucker A."/>
            <person name="Oakley T.H."/>
            <person name="Tokishita S."/>
            <person name="Aerts A."/>
            <person name="Arnold G.J."/>
            <person name="Basu M.K."/>
            <person name="Bauer D.J."/>
            <person name="Caceres C.E."/>
            <person name="Carmel L."/>
            <person name="Casola C."/>
            <person name="Choi J.H."/>
            <person name="Detter J.C."/>
            <person name="Dong Q."/>
            <person name="Dusheyko S."/>
            <person name="Eads B.D."/>
            <person name="Frohlich T."/>
            <person name="Geiler-Samerotte K.A."/>
            <person name="Gerlach D."/>
            <person name="Hatcher P."/>
            <person name="Jogdeo S."/>
            <person name="Krijgsveld J."/>
            <person name="Kriventseva E.V."/>
            <person name="Kultz D."/>
            <person name="Laforsch C."/>
            <person name="Lindquist E."/>
            <person name="Lopez J."/>
            <person name="Manak J.R."/>
            <person name="Muller J."/>
            <person name="Pangilinan J."/>
            <person name="Patwardhan R.P."/>
            <person name="Pitluck S."/>
            <person name="Pritham E.J."/>
            <person name="Rechtsteiner A."/>
            <person name="Rho M."/>
            <person name="Rogozin I.B."/>
            <person name="Sakarya O."/>
            <person name="Salamov A."/>
            <person name="Schaack S."/>
            <person name="Shapiro H."/>
            <person name="Shiga Y."/>
            <person name="Skalitzky C."/>
            <person name="Smith Z."/>
            <person name="Souvorov A."/>
            <person name="Sung W."/>
            <person name="Tang Z."/>
            <person name="Tsuchiya D."/>
            <person name="Tu H."/>
            <person name="Vos H."/>
            <person name="Wang M."/>
            <person name="Wolf Y.I."/>
            <person name="Yamagata H."/>
            <person name="Yamada T."/>
            <person name="Ye Y."/>
            <person name="Shaw J.R."/>
            <person name="Andrews J."/>
            <person name="Crease T.J."/>
            <person name="Tang H."/>
            <person name="Lucas S.M."/>
            <person name="Robertson H.M."/>
            <person name="Bork P."/>
            <person name="Koonin E.V."/>
            <person name="Zdobnov E.M."/>
            <person name="Grigoriev I.V."/>
            <person name="Lynch M."/>
            <person name="Boore J.L."/>
        </authorList>
    </citation>
    <scope>NUCLEOTIDE SEQUENCE [LARGE SCALE GENOMIC DNA]</scope>
</reference>
<evidence type="ECO:0000313" key="1">
    <source>
        <dbReference type="EMBL" id="EFX76073.1"/>
    </source>
</evidence>
<dbReference type="Proteomes" id="UP000000305">
    <property type="component" value="Unassembled WGS sequence"/>
</dbReference>
<evidence type="ECO:0000313" key="2">
    <source>
        <dbReference type="Proteomes" id="UP000000305"/>
    </source>
</evidence>
<proteinExistence type="predicted"/>
<dbReference type="AlphaFoldDB" id="E9GW96"/>
<sequence length="151" mass="17319">MSALKDVVSFCENRTVCRNVKIASFFNELPISCSCDSPSCCAVCGSNARYDEIDVIEYDRDIRDSISSCSFTSFTIKYIVDFLEVNDCAMSGKGQGWITDNAFRLIQQLVLDEELPVRKDDKHTPRFTLEIIGHCKISVFYVTRFWRRVKD</sequence>
<dbReference type="InParanoid" id="E9GW96"/>
<protein>
    <submittedName>
        <fullName evidence="1">Uncharacterized protein</fullName>
    </submittedName>
</protein>